<protein>
    <submittedName>
        <fullName evidence="2">Uncharacterized protein</fullName>
    </submittedName>
</protein>
<dbReference type="Proteomes" id="UP000676336">
    <property type="component" value="Unassembled WGS sequence"/>
</dbReference>
<accession>A0A8S3D657</accession>
<sequence>MSQGENEVDSFHIDTKKHTLHVGPIDINTSLTSLTTAGVSLDNI</sequence>
<evidence type="ECO:0000313" key="2">
    <source>
        <dbReference type="EMBL" id="CAF4950684.1"/>
    </source>
</evidence>
<evidence type="ECO:0000313" key="1">
    <source>
        <dbReference type="EMBL" id="CAF4774930.1"/>
    </source>
</evidence>
<feature type="non-terminal residue" evidence="2">
    <location>
        <position position="1"/>
    </location>
</feature>
<comment type="caution">
    <text evidence="2">The sequence shown here is derived from an EMBL/GenBank/DDBJ whole genome shotgun (WGS) entry which is preliminary data.</text>
</comment>
<evidence type="ECO:0000313" key="3">
    <source>
        <dbReference type="Proteomes" id="UP000676336"/>
    </source>
</evidence>
<reference evidence="2" key="1">
    <citation type="submission" date="2021-02" db="EMBL/GenBank/DDBJ databases">
        <authorList>
            <person name="Nowell W R."/>
        </authorList>
    </citation>
    <scope>NUCLEOTIDE SEQUENCE</scope>
</reference>
<name>A0A8S3D657_9BILA</name>
<dbReference type="AlphaFoldDB" id="A0A8S3D657"/>
<dbReference type="EMBL" id="CAJOBI010187739">
    <property type="protein sequence ID" value="CAF4950684.1"/>
    <property type="molecule type" value="Genomic_DNA"/>
</dbReference>
<proteinExistence type="predicted"/>
<dbReference type="EMBL" id="CAJOBI010142662">
    <property type="protein sequence ID" value="CAF4774930.1"/>
    <property type="molecule type" value="Genomic_DNA"/>
</dbReference>
<gene>
    <name evidence="1" type="ORF">SMN809_LOCUS46092</name>
    <name evidence="2" type="ORF">SMN809_LOCUS54103</name>
</gene>
<organism evidence="2 3">
    <name type="scientific">Rotaria magnacalcarata</name>
    <dbReference type="NCBI Taxonomy" id="392030"/>
    <lineage>
        <taxon>Eukaryota</taxon>
        <taxon>Metazoa</taxon>
        <taxon>Spiralia</taxon>
        <taxon>Gnathifera</taxon>
        <taxon>Rotifera</taxon>
        <taxon>Eurotatoria</taxon>
        <taxon>Bdelloidea</taxon>
        <taxon>Philodinida</taxon>
        <taxon>Philodinidae</taxon>
        <taxon>Rotaria</taxon>
    </lineage>
</organism>